<reference evidence="1 2" key="1">
    <citation type="submission" date="2018-04" db="EMBL/GenBank/DDBJ databases">
        <title>The genome of golden apple snail Pomacea canaliculata provides insight into stress tolerance and invasive adaptation.</title>
        <authorList>
            <person name="Liu C."/>
            <person name="Liu B."/>
            <person name="Ren Y."/>
            <person name="Zhang Y."/>
            <person name="Wang H."/>
            <person name="Li S."/>
            <person name="Jiang F."/>
            <person name="Yin L."/>
            <person name="Zhang G."/>
            <person name="Qian W."/>
            <person name="Fan W."/>
        </authorList>
    </citation>
    <scope>NUCLEOTIDE SEQUENCE [LARGE SCALE GENOMIC DNA]</scope>
    <source>
        <strain evidence="1">SZHN2017</strain>
        <tissue evidence="1">Muscle</tissue>
    </source>
</reference>
<keyword evidence="2" id="KW-1185">Reference proteome</keyword>
<dbReference type="EMBL" id="PZQS01000008">
    <property type="protein sequence ID" value="PVD25840.1"/>
    <property type="molecule type" value="Genomic_DNA"/>
</dbReference>
<proteinExistence type="predicted"/>
<evidence type="ECO:0000313" key="2">
    <source>
        <dbReference type="Proteomes" id="UP000245119"/>
    </source>
</evidence>
<comment type="caution">
    <text evidence="1">The sequence shown here is derived from an EMBL/GenBank/DDBJ whole genome shotgun (WGS) entry which is preliminary data.</text>
</comment>
<protein>
    <submittedName>
        <fullName evidence="1">Uncharacterized protein</fullName>
    </submittedName>
</protein>
<dbReference type="Proteomes" id="UP000245119">
    <property type="component" value="Linkage Group LG8"/>
</dbReference>
<organism evidence="1 2">
    <name type="scientific">Pomacea canaliculata</name>
    <name type="common">Golden apple snail</name>
    <dbReference type="NCBI Taxonomy" id="400727"/>
    <lineage>
        <taxon>Eukaryota</taxon>
        <taxon>Metazoa</taxon>
        <taxon>Spiralia</taxon>
        <taxon>Lophotrochozoa</taxon>
        <taxon>Mollusca</taxon>
        <taxon>Gastropoda</taxon>
        <taxon>Caenogastropoda</taxon>
        <taxon>Architaenioglossa</taxon>
        <taxon>Ampullarioidea</taxon>
        <taxon>Ampullariidae</taxon>
        <taxon>Pomacea</taxon>
    </lineage>
</organism>
<sequence>MTSCPTANEIRALTTETAQRKCSGETSVSASGLDLLFVLLLFPTALVTSSCGRQLRQTCERSAWPLKCPANTCRLRKEGGTACGLSTRLLQERIQKRSTDGALPPPPPPCPRPVSPCFNLSTKDRDPGWLHRQPLWPVNDRTENERTDHILTVPTPLEVTTLFIKNIFSELSLKSYSQVSVYTRRRPPDGRHSQQSISKLGSPCPLTSRADCAVDTNTLTRQARLTRRQDLGTDGAEAMSWLQMLLSSIGLDDGGDDYCLE</sequence>
<dbReference type="AlphaFoldDB" id="A0A2T7NXD2"/>
<accession>A0A2T7NXD2</accession>
<evidence type="ECO:0000313" key="1">
    <source>
        <dbReference type="EMBL" id="PVD25840.1"/>
    </source>
</evidence>
<gene>
    <name evidence="1" type="ORF">C0Q70_13503</name>
</gene>
<name>A0A2T7NXD2_POMCA</name>